<dbReference type="EMBL" id="MU853905">
    <property type="protein sequence ID" value="KAK3935831.1"/>
    <property type="molecule type" value="Genomic_DNA"/>
</dbReference>
<reference evidence="3" key="1">
    <citation type="journal article" date="2023" name="Mol. Phylogenet. Evol.">
        <title>Genome-scale phylogeny and comparative genomics of the fungal order Sordariales.</title>
        <authorList>
            <person name="Hensen N."/>
            <person name="Bonometti L."/>
            <person name="Westerberg I."/>
            <person name="Brannstrom I.O."/>
            <person name="Guillou S."/>
            <person name="Cros-Aarteil S."/>
            <person name="Calhoun S."/>
            <person name="Haridas S."/>
            <person name="Kuo A."/>
            <person name="Mondo S."/>
            <person name="Pangilinan J."/>
            <person name="Riley R."/>
            <person name="LaButti K."/>
            <person name="Andreopoulos B."/>
            <person name="Lipzen A."/>
            <person name="Chen C."/>
            <person name="Yan M."/>
            <person name="Daum C."/>
            <person name="Ng V."/>
            <person name="Clum A."/>
            <person name="Steindorff A."/>
            <person name="Ohm R.A."/>
            <person name="Martin F."/>
            <person name="Silar P."/>
            <person name="Natvig D.O."/>
            <person name="Lalanne C."/>
            <person name="Gautier V."/>
            <person name="Ament-Velasquez S.L."/>
            <person name="Kruys A."/>
            <person name="Hutchinson M.I."/>
            <person name="Powell A.J."/>
            <person name="Barry K."/>
            <person name="Miller A.N."/>
            <person name="Grigoriev I.V."/>
            <person name="Debuchy R."/>
            <person name="Gladieux P."/>
            <person name="Hiltunen Thoren M."/>
            <person name="Johannesson H."/>
        </authorList>
    </citation>
    <scope>NUCLEOTIDE SEQUENCE [LARGE SCALE GENOMIC DNA]</scope>
    <source>
        <strain evidence="3">CBS 340.73</strain>
    </source>
</reference>
<feature type="region of interest" description="Disordered" evidence="1">
    <location>
        <begin position="120"/>
        <end position="203"/>
    </location>
</feature>
<accession>A0AAN6MZH8</accession>
<evidence type="ECO:0000313" key="2">
    <source>
        <dbReference type="EMBL" id="KAK3935831.1"/>
    </source>
</evidence>
<evidence type="ECO:0000313" key="3">
    <source>
        <dbReference type="Proteomes" id="UP001303473"/>
    </source>
</evidence>
<sequence length="622" mass="69822">MDSSRAHPNYSFPLRPSDPNRTYRGLSLAVNSKHPIHPEEPELEGAQHSGLAAKEWLPKPNFPEPLELPVPDIFGQPVELDGTPVKRYEPYRPQQVFEPEGPQNVVELEGDAPTEVPNWQATSRQHKNAPRRRRTNIPPTDPGMVSSLWEQVSACRENPQANRKRHGKRYEPAPSTTVRSRVASEYEPRVQPEPAPLTDPHTYFSSAPMPSLDRYRELSRARFTSAWVTDKAVKEFLEHVTYCKSTSDFVNLVERSLIRSWPPPLFLEYPKRGDPIVWQAERVLSVKIPFFYPELFSKSSGDHAPATEKPPHSGRWYSPPGVSPKYRKLDYCPAASFWLRLDAQGVDYDYDAACHKLRHIASNSTYCLYDGGICSYLTVEFVKGPGKLEVRMQEALDRLALQGAAALYNRFLLREAAVRQRHDTVTQEHINIPGDIKHYGLAAGQGANGGFWLYEFTLTKKRKPVGSNHRRALNMQIQAAIAKANAEGSPRGEPVCLGVAIRELMELDLNKYGKMPSVPVIRKDVTSNLNDDKEPTVSSLTETSVWNGCEARLLQKFGGQQEEDINALGRWINEIHRWAIGRYAMGVENDLRVLADASSTTPAGRMVHGPAAGPAVRCGDLI</sequence>
<keyword evidence="3" id="KW-1185">Reference proteome</keyword>
<organism evidence="2 3">
    <name type="scientific">Diplogelasinospora grovesii</name>
    <dbReference type="NCBI Taxonomy" id="303347"/>
    <lineage>
        <taxon>Eukaryota</taxon>
        <taxon>Fungi</taxon>
        <taxon>Dikarya</taxon>
        <taxon>Ascomycota</taxon>
        <taxon>Pezizomycotina</taxon>
        <taxon>Sordariomycetes</taxon>
        <taxon>Sordariomycetidae</taxon>
        <taxon>Sordariales</taxon>
        <taxon>Diplogelasinosporaceae</taxon>
        <taxon>Diplogelasinospora</taxon>
    </lineage>
</organism>
<feature type="region of interest" description="Disordered" evidence="1">
    <location>
        <begin position="1"/>
        <end position="24"/>
    </location>
</feature>
<protein>
    <submittedName>
        <fullName evidence="2">Uncharacterized protein</fullName>
    </submittedName>
</protein>
<gene>
    <name evidence="2" type="ORF">QBC46DRAFT_412656</name>
</gene>
<comment type="caution">
    <text evidence="2">The sequence shown here is derived from an EMBL/GenBank/DDBJ whole genome shotgun (WGS) entry which is preliminary data.</text>
</comment>
<feature type="compositionally biased region" description="Basic residues" evidence="1">
    <location>
        <begin position="124"/>
        <end position="135"/>
    </location>
</feature>
<dbReference type="Proteomes" id="UP001303473">
    <property type="component" value="Unassembled WGS sequence"/>
</dbReference>
<evidence type="ECO:0000256" key="1">
    <source>
        <dbReference type="SAM" id="MobiDB-lite"/>
    </source>
</evidence>
<dbReference type="AlphaFoldDB" id="A0AAN6MZH8"/>
<proteinExistence type="predicted"/>
<name>A0AAN6MZH8_9PEZI</name>